<dbReference type="InterPro" id="IPR011335">
    <property type="entry name" value="Restrct_endonuc-II-like"/>
</dbReference>
<dbReference type="GO" id="GO:0006259">
    <property type="term" value="P:DNA metabolic process"/>
    <property type="evidence" value="ECO:0007669"/>
    <property type="project" value="UniProtKB-ARBA"/>
</dbReference>
<dbReference type="GO" id="GO:0004518">
    <property type="term" value="F:nuclease activity"/>
    <property type="evidence" value="ECO:0007669"/>
    <property type="project" value="InterPro"/>
</dbReference>
<dbReference type="Gene3D" id="3.40.50.10130">
    <property type="match status" value="1"/>
</dbReference>
<dbReference type="SUPFAM" id="SSF52980">
    <property type="entry name" value="Restriction endonuclease-like"/>
    <property type="match status" value="1"/>
</dbReference>
<evidence type="ECO:0000256" key="1">
    <source>
        <dbReference type="SAM" id="MobiDB-lite"/>
    </source>
</evidence>
<feature type="domain" description="ERCC4" evidence="2">
    <location>
        <begin position="33"/>
        <end position="112"/>
    </location>
</feature>
<comment type="caution">
    <text evidence="3">The sequence shown here is derived from an EMBL/GenBank/DDBJ whole genome shotgun (WGS) entry which is preliminary data.</text>
</comment>
<name>A0A0F9G753_9ZZZZ</name>
<dbReference type="Pfam" id="PF02732">
    <property type="entry name" value="ERCC4"/>
    <property type="match status" value="1"/>
</dbReference>
<dbReference type="GO" id="GO:0003677">
    <property type="term" value="F:DNA binding"/>
    <property type="evidence" value="ECO:0007669"/>
    <property type="project" value="InterPro"/>
</dbReference>
<feature type="compositionally biased region" description="Pro residues" evidence="1">
    <location>
        <begin position="18"/>
        <end position="30"/>
    </location>
</feature>
<protein>
    <recommendedName>
        <fullName evidence="2">ERCC4 domain-containing protein</fullName>
    </recommendedName>
</protein>
<sequence length="205" mass="23097">MPKSQTANPRKSKNPATKPAPRPGGAPTPLPFLIQVDTREKKPYELVGHKTIVVGLRTGDYGIGEYYGEVAIERKSWSDFYGCLAKGRGRFEDELARLSRIPHSHVVIEAGFDDLAAWFIRKAPGGRRVRSKVPPAVAIGSIISWSNKFRVPIWLCGDRKRAEWWTVKLLSDAWRQLERDRKLSEKATKSSLVVICTKEAKQWGT</sequence>
<feature type="region of interest" description="Disordered" evidence="1">
    <location>
        <begin position="1"/>
        <end position="30"/>
    </location>
</feature>
<gene>
    <name evidence="3" type="ORF">LCGC14_1863400</name>
</gene>
<evidence type="ECO:0000259" key="2">
    <source>
        <dbReference type="SMART" id="SM00891"/>
    </source>
</evidence>
<dbReference type="InterPro" id="IPR006166">
    <property type="entry name" value="ERCC4_domain"/>
</dbReference>
<evidence type="ECO:0000313" key="3">
    <source>
        <dbReference type="EMBL" id="KKL94558.1"/>
    </source>
</evidence>
<proteinExistence type="predicted"/>
<accession>A0A0F9G753</accession>
<dbReference type="EMBL" id="LAZR01018893">
    <property type="protein sequence ID" value="KKL94558.1"/>
    <property type="molecule type" value="Genomic_DNA"/>
</dbReference>
<dbReference type="SMART" id="SM00891">
    <property type="entry name" value="ERCC4"/>
    <property type="match status" value="1"/>
</dbReference>
<organism evidence="3">
    <name type="scientific">marine sediment metagenome</name>
    <dbReference type="NCBI Taxonomy" id="412755"/>
    <lineage>
        <taxon>unclassified sequences</taxon>
        <taxon>metagenomes</taxon>
        <taxon>ecological metagenomes</taxon>
    </lineage>
</organism>
<dbReference type="AlphaFoldDB" id="A0A0F9G753"/>
<reference evidence="3" key="1">
    <citation type="journal article" date="2015" name="Nature">
        <title>Complex archaea that bridge the gap between prokaryotes and eukaryotes.</title>
        <authorList>
            <person name="Spang A."/>
            <person name="Saw J.H."/>
            <person name="Jorgensen S.L."/>
            <person name="Zaremba-Niedzwiedzka K."/>
            <person name="Martijn J."/>
            <person name="Lind A.E."/>
            <person name="van Eijk R."/>
            <person name="Schleper C."/>
            <person name="Guy L."/>
            <person name="Ettema T.J."/>
        </authorList>
    </citation>
    <scope>NUCLEOTIDE SEQUENCE</scope>
</reference>